<dbReference type="Pfam" id="PF02221">
    <property type="entry name" value="E1_DerP2_DerF2"/>
    <property type="match status" value="1"/>
</dbReference>
<sequence length="149" mass="16423">MHLVGFLFLCFTLVAAKNINFETCEGIVKSVDVSPCSTDPCEIPKGDSVNITVRCISNVNAQKLRLSVFAEIAGIEVPYPGMRRDACKGKNLTCPITEGQEIAFVQSFPVKKFFPTISTVTRFNLKTNDDQDKNICCFKAPVKVVDAVR</sequence>
<keyword evidence="5" id="KW-1015">Disulfide bond</keyword>
<dbReference type="InterPro" id="IPR033916">
    <property type="entry name" value="ML_Npc2-like"/>
</dbReference>
<accession>A0AA96Y292</accession>
<evidence type="ECO:0000256" key="3">
    <source>
        <dbReference type="ARBA" id="ARBA00022525"/>
    </source>
</evidence>
<dbReference type="GO" id="GO:0032367">
    <property type="term" value="P:intracellular cholesterol transport"/>
    <property type="evidence" value="ECO:0007669"/>
    <property type="project" value="InterPro"/>
</dbReference>
<evidence type="ECO:0000256" key="4">
    <source>
        <dbReference type="ARBA" id="ARBA00022729"/>
    </source>
</evidence>
<feature type="signal peptide" evidence="6">
    <location>
        <begin position="1"/>
        <end position="16"/>
    </location>
</feature>
<evidence type="ECO:0000259" key="7">
    <source>
        <dbReference type="SMART" id="SM00737"/>
    </source>
</evidence>
<dbReference type="InterPro" id="IPR003172">
    <property type="entry name" value="ML_dom"/>
</dbReference>
<keyword evidence="4 6" id="KW-0732">Signal</keyword>
<dbReference type="PANTHER" id="PTHR11306">
    <property type="entry name" value="NIEMANN PICK TYPE C2 PROTEIN NPC2-RELATED"/>
    <property type="match status" value="1"/>
</dbReference>
<dbReference type="CDD" id="cd00916">
    <property type="entry name" value="Npc2_like"/>
    <property type="match status" value="1"/>
</dbReference>
<evidence type="ECO:0000313" key="8">
    <source>
        <dbReference type="EMBL" id="WOA03678.1"/>
    </source>
</evidence>
<evidence type="ECO:0000256" key="1">
    <source>
        <dbReference type="ARBA" id="ARBA00004613"/>
    </source>
</evidence>
<evidence type="ECO:0000256" key="6">
    <source>
        <dbReference type="SAM" id="SignalP"/>
    </source>
</evidence>
<dbReference type="EMBL" id="OR671210">
    <property type="protein sequence ID" value="WOA03678.1"/>
    <property type="molecule type" value="mRNA"/>
</dbReference>
<dbReference type="SMART" id="SM00737">
    <property type="entry name" value="ML"/>
    <property type="match status" value="1"/>
</dbReference>
<name>A0AA96Y292_PARAW</name>
<dbReference type="PANTHER" id="PTHR11306:SF68">
    <property type="entry name" value="NPC INTRACELLULAR CHOLESTEROL TRANSPORTER 2"/>
    <property type="match status" value="1"/>
</dbReference>
<gene>
    <name evidence="8" type="primary">NPC2-3</name>
</gene>
<evidence type="ECO:0000256" key="2">
    <source>
        <dbReference type="ARBA" id="ARBA00006370"/>
    </source>
</evidence>
<dbReference type="InterPro" id="IPR014756">
    <property type="entry name" value="Ig_E-set"/>
</dbReference>
<dbReference type="Gene3D" id="2.60.40.770">
    <property type="match status" value="1"/>
</dbReference>
<dbReference type="AlphaFoldDB" id="A0AA96Y292"/>
<feature type="chain" id="PRO_5041636257" evidence="6">
    <location>
        <begin position="17"/>
        <end position="149"/>
    </location>
</feature>
<feature type="domain" description="MD-2-related lipid-recognition" evidence="7">
    <location>
        <begin position="21"/>
        <end position="142"/>
    </location>
</feature>
<keyword evidence="3" id="KW-0964">Secreted</keyword>
<proteinExistence type="evidence at transcript level"/>
<protein>
    <submittedName>
        <fullName evidence="8">NPC intracellular cholesterol transporter 2-like protein</fullName>
    </submittedName>
</protein>
<comment type="similarity">
    <text evidence="2">Belongs to the NPC2 family.</text>
</comment>
<organism evidence="8">
    <name type="scientific">Pardosa astrigera</name>
    <name type="common">Wolf spider</name>
    <dbReference type="NCBI Taxonomy" id="317848"/>
    <lineage>
        <taxon>Eukaryota</taxon>
        <taxon>Metazoa</taxon>
        <taxon>Ecdysozoa</taxon>
        <taxon>Arthropoda</taxon>
        <taxon>Chelicerata</taxon>
        <taxon>Arachnida</taxon>
        <taxon>Araneae</taxon>
        <taxon>Araneomorphae</taxon>
        <taxon>Entelegynae</taxon>
        <taxon>Lycosoidea</taxon>
        <taxon>Lycosidae</taxon>
        <taxon>Pardosa</taxon>
    </lineage>
</organism>
<evidence type="ECO:0000256" key="5">
    <source>
        <dbReference type="ARBA" id="ARBA00023157"/>
    </source>
</evidence>
<dbReference type="GO" id="GO:0032934">
    <property type="term" value="F:sterol binding"/>
    <property type="evidence" value="ECO:0007669"/>
    <property type="project" value="InterPro"/>
</dbReference>
<dbReference type="GO" id="GO:0005576">
    <property type="term" value="C:extracellular region"/>
    <property type="evidence" value="ECO:0007669"/>
    <property type="project" value="UniProtKB-SubCell"/>
</dbReference>
<reference evidence="8" key="1">
    <citation type="submission" date="2023-10" db="EMBL/GenBank/DDBJ databases">
        <authorList>
            <person name="Zhao M."/>
            <person name="Li R."/>
        </authorList>
    </citation>
    <scope>NUCLEOTIDE SEQUENCE</scope>
</reference>
<dbReference type="FunFam" id="2.60.40.770:FF:000001">
    <property type="entry name" value="NPC intracellular cholesterol transporter 2"/>
    <property type="match status" value="1"/>
</dbReference>
<dbReference type="SUPFAM" id="SSF81296">
    <property type="entry name" value="E set domains"/>
    <property type="match status" value="1"/>
</dbReference>
<comment type="subcellular location">
    <subcellularLocation>
        <location evidence="1">Secreted</location>
    </subcellularLocation>
</comment>
<dbReference type="InterPro" id="IPR039670">
    <property type="entry name" value="NPC2-like"/>
</dbReference>